<feature type="non-terminal residue" evidence="1">
    <location>
        <position position="96"/>
    </location>
</feature>
<dbReference type="AlphaFoldDB" id="Q70EK5"/>
<sequence length="96" mass="10471">EALGNGLLLDGFQQNEDGGVIVLIKETEVGEVQLVLAPLALHKVLGKHEDGFLALFDGVDDVVNNPLAWNEVALMKTQLKGRLEVLQLLDHEVLHP</sequence>
<gene>
    <name evidence="1" type="primary">TLR2</name>
</gene>
<organism evidence="1">
    <name type="scientific">Sus scrofa</name>
    <name type="common">Pig</name>
    <dbReference type="NCBI Taxonomy" id="9823"/>
    <lineage>
        <taxon>Eukaryota</taxon>
        <taxon>Metazoa</taxon>
        <taxon>Chordata</taxon>
        <taxon>Craniata</taxon>
        <taxon>Vertebrata</taxon>
        <taxon>Euteleostomi</taxon>
        <taxon>Mammalia</taxon>
        <taxon>Eutheria</taxon>
        <taxon>Laurasiatheria</taxon>
        <taxon>Artiodactyla</taxon>
        <taxon>Suina</taxon>
        <taxon>Suidae</taxon>
        <taxon>Sus</taxon>
    </lineage>
</organism>
<feature type="non-terminal residue" evidence="1">
    <location>
        <position position="1"/>
    </location>
</feature>
<keyword evidence="1" id="KW-0675">Receptor</keyword>
<reference evidence="1" key="1">
    <citation type="submission" date="2003-09" db="EMBL/GenBank/DDBJ databases">
        <title>Development of a porcine cDNA microarray.</title>
        <authorList>
            <person name="Hopwood P.A."/>
            <person name="Zhang F."/>
            <person name="Lowden S."/>
            <person name="Talbot R."/>
            <person name="Burt D."/>
            <person name="Archibald A."/>
            <person name="Dixon L."/>
        </authorList>
    </citation>
    <scope>NUCLEOTIDE SEQUENCE</scope>
</reference>
<name>Q70EK5_PIG</name>
<accession>Q70EK5</accession>
<evidence type="ECO:0000313" key="1">
    <source>
        <dbReference type="EMBL" id="CAE47754.1"/>
    </source>
</evidence>
<dbReference type="EMBL" id="AJ583829">
    <property type="protein sequence ID" value="CAE47754.1"/>
    <property type="molecule type" value="mRNA"/>
</dbReference>
<proteinExistence type="evidence at transcript level"/>
<protein>
    <submittedName>
        <fullName evidence="1">Toll-like receptor 2</fullName>
    </submittedName>
</protein>